<evidence type="ECO:0000313" key="1">
    <source>
        <dbReference type="EMBL" id="MBW0591236.1"/>
    </source>
</evidence>
<accession>A0A9Q3L3Q2</accession>
<dbReference type="OrthoDB" id="4022548at2759"/>
<gene>
    <name evidence="1" type="ORF">O181_130951</name>
</gene>
<reference evidence="1" key="1">
    <citation type="submission" date="2021-03" db="EMBL/GenBank/DDBJ databases">
        <title>Draft genome sequence of rust myrtle Austropuccinia psidii MF-1, a brazilian biotype.</title>
        <authorList>
            <person name="Quecine M.C."/>
            <person name="Pachon D.M.R."/>
            <person name="Bonatelli M.L."/>
            <person name="Correr F.H."/>
            <person name="Franceschini L.M."/>
            <person name="Leite T.F."/>
            <person name="Margarido G.R.A."/>
            <person name="Almeida C.A."/>
            <person name="Ferrarezi J.A."/>
            <person name="Labate C.A."/>
        </authorList>
    </citation>
    <scope>NUCLEOTIDE SEQUENCE</scope>
    <source>
        <strain evidence="1">MF-1</strain>
    </source>
</reference>
<sequence length="167" mass="19401">MSSRVLTRFQARWVEFLSEFHFSITYRPGILATLPDSLSRWDNVYPERGVDFISKNPQSFHQVLKQNEIRESIFFSIKVEVLSDLVDQIQKAVWQDKEYEQILKQLARGESVSDYTLKPQAKLLISSQVIMNFNWISFKSVMTHGWLATLARRRPSSSSRGIFIGLA</sequence>
<comment type="caution">
    <text evidence="1">The sequence shown here is derived from an EMBL/GenBank/DDBJ whole genome shotgun (WGS) entry which is preliminary data.</text>
</comment>
<evidence type="ECO:0000313" key="2">
    <source>
        <dbReference type="Proteomes" id="UP000765509"/>
    </source>
</evidence>
<dbReference type="Proteomes" id="UP000765509">
    <property type="component" value="Unassembled WGS sequence"/>
</dbReference>
<organism evidence="1 2">
    <name type="scientific">Austropuccinia psidii MF-1</name>
    <dbReference type="NCBI Taxonomy" id="1389203"/>
    <lineage>
        <taxon>Eukaryota</taxon>
        <taxon>Fungi</taxon>
        <taxon>Dikarya</taxon>
        <taxon>Basidiomycota</taxon>
        <taxon>Pucciniomycotina</taxon>
        <taxon>Pucciniomycetes</taxon>
        <taxon>Pucciniales</taxon>
        <taxon>Sphaerophragmiaceae</taxon>
        <taxon>Austropuccinia</taxon>
    </lineage>
</organism>
<dbReference type="AlphaFoldDB" id="A0A9Q3L3Q2"/>
<dbReference type="EMBL" id="AVOT02142108">
    <property type="protein sequence ID" value="MBW0591236.1"/>
    <property type="molecule type" value="Genomic_DNA"/>
</dbReference>
<protein>
    <submittedName>
        <fullName evidence="1">Uncharacterized protein</fullName>
    </submittedName>
</protein>
<keyword evidence="2" id="KW-1185">Reference proteome</keyword>
<proteinExistence type="predicted"/>
<name>A0A9Q3L3Q2_9BASI</name>